<reference evidence="6" key="2">
    <citation type="submission" date="2025-09" db="UniProtKB">
        <authorList>
            <consortium name="Ensembl"/>
        </authorList>
    </citation>
    <scope>IDENTIFICATION</scope>
</reference>
<dbReference type="SUPFAM" id="SSF48726">
    <property type="entry name" value="Immunoglobulin"/>
    <property type="match status" value="2"/>
</dbReference>
<dbReference type="PANTHER" id="PTHR11738:SF88">
    <property type="entry name" value="IG-LIKE DOMAIN-CONTAINING PROTEIN"/>
    <property type="match status" value="1"/>
</dbReference>
<accession>A0A8C3YLQ8</accession>
<dbReference type="Ensembl" id="ENSCWAT00000026366.1">
    <property type="protein sequence ID" value="ENSCWAP00000024325.1"/>
    <property type="gene ID" value="ENSCWAG00000018054.1"/>
</dbReference>
<evidence type="ECO:0000259" key="5">
    <source>
        <dbReference type="SMART" id="SM00409"/>
    </source>
</evidence>
<dbReference type="InterPro" id="IPR050412">
    <property type="entry name" value="Ig-like_Receptors_ImmuneReg"/>
</dbReference>
<dbReference type="InterPro" id="IPR036179">
    <property type="entry name" value="Ig-like_dom_sf"/>
</dbReference>
<evidence type="ECO:0000313" key="7">
    <source>
        <dbReference type="Proteomes" id="UP000694540"/>
    </source>
</evidence>
<keyword evidence="1" id="KW-0732">Signal</keyword>
<dbReference type="GO" id="GO:0032396">
    <property type="term" value="F:inhibitory MHC class I receptor activity"/>
    <property type="evidence" value="ECO:0007669"/>
    <property type="project" value="TreeGrafter"/>
</dbReference>
<name>A0A8C3YLQ8_9CETA</name>
<feature type="domain" description="Immunoglobulin" evidence="5">
    <location>
        <begin position="134"/>
        <end position="214"/>
    </location>
</feature>
<keyword evidence="3" id="KW-0393">Immunoglobulin domain</keyword>
<evidence type="ECO:0000256" key="4">
    <source>
        <dbReference type="SAM" id="MobiDB-lite"/>
    </source>
</evidence>
<organism evidence="6 7">
    <name type="scientific">Catagonus wagneri</name>
    <name type="common">Chacoan peccary</name>
    <dbReference type="NCBI Taxonomy" id="51154"/>
    <lineage>
        <taxon>Eukaryota</taxon>
        <taxon>Metazoa</taxon>
        <taxon>Chordata</taxon>
        <taxon>Craniata</taxon>
        <taxon>Vertebrata</taxon>
        <taxon>Euteleostomi</taxon>
        <taxon>Mammalia</taxon>
        <taxon>Eutheria</taxon>
        <taxon>Laurasiatheria</taxon>
        <taxon>Artiodactyla</taxon>
        <taxon>Suina</taxon>
        <taxon>Tayassuidae</taxon>
        <taxon>Catagonus</taxon>
    </lineage>
</organism>
<feature type="domain" description="Immunoglobulin" evidence="5">
    <location>
        <begin position="39"/>
        <end position="123"/>
    </location>
</feature>
<dbReference type="AlphaFoldDB" id="A0A8C3YLQ8"/>
<dbReference type="Gene3D" id="2.60.40.10">
    <property type="entry name" value="Immunoglobulins"/>
    <property type="match status" value="2"/>
</dbReference>
<sequence length="287" mass="30364">MGGGNTTPSVTALLCLGELWGGRAPPLQGTRPKPSIRADRGLTVPKGSPVTIWCQGSPQADVYRLYKVGGSGFWEAEAPQDSSNTAGFPFESLSSYDAGRYQCAYHSGDGWSGRSDPLPLVVTGMYRKPTLSAHPGTSVSWGEKVTLRCRSEIWLDTFHLSKEGSLTLAQSLRLQEAATPIQANFTLSPVTSAHNGTYRCYSSQSSSPYLLSQPSDPLELLISGEDAGPGAPGPDPRAALGWGGSEGVTEGGKELSEGWKKPERLPCPTIPTLVPGVQPCSWGAEEG</sequence>
<dbReference type="Pfam" id="PF13895">
    <property type="entry name" value="Ig_2"/>
    <property type="match status" value="1"/>
</dbReference>
<evidence type="ECO:0000256" key="3">
    <source>
        <dbReference type="ARBA" id="ARBA00023319"/>
    </source>
</evidence>
<dbReference type="InterPro" id="IPR013783">
    <property type="entry name" value="Ig-like_fold"/>
</dbReference>
<dbReference type="GeneTree" id="ENSGT01100000263478"/>
<proteinExistence type="predicted"/>
<dbReference type="GO" id="GO:0005886">
    <property type="term" value="C:plasma membrane"/>
    <property type="evidence" value="ECO:0007669"/>
    <property type="project" value="TreeGrafter"/>
</dbReference>
<dbReference type="InterPro" id="IPR013151">
    <property type="entry name" value="Immunoglobulin_dom"/>
</dbReference>
<protein>
    <recommendedName>
        <fullName evidence="5">Immunoglobulin domain-containing protein</fullName>
    </recommendedName>
</protein>
<evidence type="ECO:0000256" key="1">
    <source>
        <dbReference type="ARBA" id="ARBA00022729"/>
    </source>
</evidence>
<feature type="compositionally biased region" description="Basic and acidic residues" evidence="4">
    <location>
        <begin position="251"/>
        <end position="264"/>
    </location>
</feature>
<dbReference type="SMART" id="SM00409">
    <property type="entry name" value="IG"/>
    <property type="match status" value="2"/>
</dbReference>
<dbReference type="InterPro" id="IPR003599">
    <property type="entry name" value="Ig_sub"/>
</dbReference>
<evidence type="ECO:0000313" key="6">
    <source>
        <dbReference type="Ensembl" id="ENSCWAP00000024325.1"/>
    </source>
</evidence>
<dbReference type="Proteomes" id="UP000694540">
    <property type="component" value="Unplaced"/>
</dbReference>
<feature type="region of interest" description="Disordered" evidence="4">
    <location>
        <begin position="220"/>
        <end position="270"/>
    </location>
</feature>
<keyword evidence="7" id="KW-1185">Reference proteome</keyword>
<dbReference type="Pfam" id="PF00047">
    <property type="entry name" value="ig"/>
    <property type="match status" value="1"/>
</dbReference>
<feature type="compositionally biased region" description="Gly residues" evidence="4">
    <location>
        <begin position="241"/>
        <end position="250"/>
    </location>
</feature>
<reference evidence="6" key="1">
    <citation type="submission" date="2025-08" db="UniProtKB">
        <authorList>
            <consortium name="Ensembl"/>
        </authorList>
    </citation>
    <scope>IDENTIFICATION</scope>
</reference>
<dbReference type="FunFam" id="2.60.40.10:FF:000049">
    <property type="entry name" value="Leukocyte immunoglobulin-like receptor subfamily B member 1"/>
    <property type="match status" value="2"/>
</dbReference>
<dbReference type="GO" id="GO:0002764">
    <property type="term" value="P:immune response-regulating signaling pathway"/>
    <property type="evidence" value="ECO:0007669"/>
    <property type="project" value="TreeGrafter"/>
</dbReference>
<keyword evidence="2" id="KW-1015">Disulfide bond</keyword>
<dbReference type="PANTHER" id="PTHR11738">
    <property type="entry name" value="MHC CLASS I NK CELL RECEPTOR"/>
    <property type="match status" value="1"/>
</dbReference>
<evidence type="ECO:0000256" key="2">
    <source>
        <dbReference type="ARBA" id="ARBA00023157"/>
    </source>
</evidence>
<dbReference type="GO" id="GO:0019221">
    <property type="term" value="P:cytokine-mediated signaling pathway"/>
    <property type="evidence" value="ECO:0007669"/>
    <property type="project" value="TreeGrafter"/>
</dbReference>